<evidence type="ECO:0000256" key="8">
    <source>
        <dbReference type="ARBA" id="ARBA00038201"/>
    </source>
</evidence>
<feature type="compositionally biased region" description="Basic and acidic residues" evidence="12">
    <location>
        <begin position="497"/>
        <end position="511"/>
    </location>
</feature>
<evidence type="ECO:0000256" key="2">
    <source>
        <dbReference type="ARBA" id="ARBA00008408"/>
    </source>
</evidence>
<dbReference type="SUPFAM" id="SSF53254">
    <property type="entry name" value="Phosphoglycerate mutase-like"/>
    <property type="match status" value="1"/>
</dbReference>
<dbReference type="InterPro" id="IPR001180">
    <property type="entry name" value="CNH_dom"/>
</dbReference>
<dbReference type="InterPro" id="IPR029033">
    <property type="entry name" value="His_PPase_superfam"/>
</dbReference>
<feature type="active site" description="Tele-phosphohistidine intermediate" evidence="9">
    <location>
        <position position="237"/>
    </location>
</feature>
<dbReference type="GO" id="GO:0006003">
    <property type="term" value="P:fructose 2,6-bisphosphate metabolic process"/>
    <property type="evidence" value="ECO:0007669"/>
    <property type="project" value="InterPro"/>
</dbReference>
<dbReference type="SMART" id="SM00855">
    <property type="entry name" value="PGAM"/>
    <property type="match status" value="1"/>
</dbReference>
<dbReference type="PANTHER" id="PTHR12894">
    <property type="entry name" value="CNH DOMAIN CONTAINING"/>
    <property type="match status" value="1"/>
</dbReference>
<evidence type="ECO:0000256" key="3">
    <source>
        <dbReference type="ARBA" id="ARBA00013067"/>
    </source>
</evidence>
<dbReference type="GeneID" id="63765984"/>
<dbReference type="EC" id="3.1.3.46" evidence="3"/>
<evidence type="ECO:0000256" key="11">
    <source>
        <dbReference type="PROSITE-ProRule" id="PRU01006"/>
    </source>
</evidence>
<keyword evidence="6" id="KW-0067">ATP-binding</keyword>
<evidence type="ECO:0000256" key="5">
    <source>
        <dbReference type="ARBA" id="ARBA00022801"/>
    </source>
</evidence>
<dbReference type="FunFam" id="3.40.50.300:FF:000644">
    <property type="entry name" value="GpmB, Fructose-2,6-bisphosphatase"/>
    <property type="match status" value="1"/>
</dbReference>
<gene>
    <name evidence="14" type="ORF">ASPSYDRAFT_60856</name>
</gene>
<dbReference type="EMBL" id="KV878593">
    <property type="protein sequence ID" value="OJJ55109.1"/>
    <property type="molecule type" value="Genomic_DNA"/>
</dbReference>
<dbReference type="InterPro" id="IPR019452">
    <property type="entry name" value="VPS39/TGF_beta_rcpt-assoc_1"/>
</dbReference>
<feature type="compositionally biased region" description="Basic and acidic residues" evidence="12">
    <location>
        <begin position="978"/>
        <end position="988"/>
    </location>
</feature>
<dbReference type="PROSITE" id="PS50219">
    <property type="entry name" value="CNH"/>
    <property type="match status" value="1"/>
</dbReference>
<feature type="binding site" evidence="10">
    <location>
        <position position="289"/>
    </location>
    <ligand>
        <name>substrate</name>
    </ligand>
</feature>
<dbReference type="InterPro" id="IPR032914">
    <property type="entry name" value="Vam6/VPS39/TRAP1"/>
</dbReference>
<dbReference type="GO" id="GO:0004331">
    <property type="term" value="F:fructose-2,6-bisphosphate 2-phosphatase activity"/>
    <property type="evidence" value="ECO:0007669"/>
    <property type="project" value="UniProtKB-EC"/>
</dbReference>
<proteinExistence type="inferred from homology"/>
<name>A0A1L9T6N1_9EURO</name>
<dbReference type="PRINTS" id="PR00991">
    <property type="entry name" value="6PFRUCTKNASE"/>
</dbReference>
<feature type="domain" description="CNH" evidence="13">
    <location>
        <begin position="463"/>
        <end position="804"/>
    </location>
</feature>
<evidence type="ECO:0000256" key="9">
    <source>
        <dbReference type="PIRSR" id="PIRSR613078-1"/>
    </source>
</evidence>
<evidence type="ECO:0000256" key="4">
    <source>
        <dbReference type="ARBA" id="ARBA00022741"/>
    </source>
</evidence>
<dbReference type="PANTHER" id="PTHR12894:SF49">
    <property type="entry name" value="VAM6_VPS39-LIKE PROTEIN"/>
    <property type="match status" value="1"/>
</dbReference>
<accession>A0A1L9T6N1</accession>
<dbReference type="PROSITE" id="PS50236">
    <property type="entry name" value="CHCR"/>
    <property type="match status" value="1"/>
</dbReference>
<dbReference type="Gene3D" id="3.40.50.300">
    <property type="entry name" value="P-loop containing nucleotide triphosphate hydrolases"/>
    <property type="match status" value="1"/>
</dbReference>
<evidence type="ECO:0000256" key="10">
    <source>
        <dbReference type="PIRSR" id="PIRSR613078-2"/>
    </source>
</evidence>
<evidence type="ECO:0000256" key="6">
    <source>
        <dbReference type="ARBA" id="ARBA00022840"/>
    </source>
</evidence>
<dbReference type="GO" id="GO:0012505">
    <property type="term" value="C:endomembrane system"/>
    <property type="evidence" value="ECO:0007669"/>
    <property type="project" value="UniProtKB-SubCell"/>
</dbReference>
<dbReference type="Pfam" id="PF01591">
    <property type="entry name" value="6PF2K"/>
    <property type="match status" value="1"/>
</dbReference>
<dbReference type="GO" id="GO:0034058">
    <property type="term" value="P:endosomal vesicle fusion"/>
    <property type="evidence" value="ECO:0007669"/>
    <property type="project" value="TreeGrafter"/>
</dbReference>
<dbReference type="GO" id="GO:0006886">
    <property type="term" value="P:intracellular protein transport"/>
    <property type="evidence" value="ECO:0007669"/>
    <property type="project" value="UniProtKB-UniRule"/>
</dbReference>
<dbReference type="Proteomes" id="UP000184356">
    <property type="component" value="Unassembled WGS sequence"/>
</dbReference>
<comment type="similarity">
    <text evidence="8">Belongs to the VAM6/VPS39 family.</text>
</comment>
<keyword evidence="7" id="KW-0472">Membrane</keyword>
<comment type="subcellular location">
    <subcellularLocation>
        <location evidence="1">Endomembrane system</location>
        <topology evidence="1">Peripheral membrane protein</topology>
    </subcellularLocation>
</comment>
<feature type="region of interest" description="Disordered" evidence="12">
    <location>
        <begin position="497"/>
        <end position="526"/>
    </location>
</feature>
<reference evidence="15" key="1">
    <citation type="journal article" date="2017" name="Genome Biol.">
        <title>Comparative genomics reveals high biological diversity and specific adaptations in the industrially and medically important fungal genus Aspergillus.</title>
        <authorList>
            <person name="de Vries R.P."/>
            <person name="Riley R."/>
            <person name="Wiebenga A."/>
            <person name="Aguilar-Osorio G."/>
            <person name="Amillis S."/>
            <person name="Uchima C.A."/>
            <person name="Anderluh G."/>
            <person name="Asadollahi M."/>
            <person name="Askin M."/>
            <person name="Barry K."/>
            <person name="Battaglia E."/>
            <person name="Bayram O."/>
            <person name="Benocci T."/>
            <person name="Braus-Stromeyer S.A."/>
            <person name="Caldana C."/>
            <person name="Canovas D."/>
            <person name="Cerqueira G.C."/>
            <person name="Chen F."/>
            <person name="Chen W."/>
            <person name="Choi C."/>
            <person name="Clum A."/>
            <person name="Dos Santos R.A."/>
            <person name="Damasio A.R."/>
            <person name="Diallinas G."/>
            <person name="Emri T."/>
            <person name="Fekete E."/>
            <person name="Flipphi M."/>
            <person name="Freyberg S."/>
            <person name="Gallo A."/>
            <person name="Gournas C."/>
            <person name="Habgood R."/>
            <person name="Hainaut M."/>
            <person name="Harispe M.L."/>
            <person name="Henrissat B."/>
            <person name="Hilden K.S."/>
            <person name="Hope R."/>
            <person name="Hossain A."/>
            <person name="Karabika E."/>
            <person name="Karaffa L."/>
            <person name="Karanyi Z."/>
            <person name="Krasevec N."/>
            <person name="Kuo A."/>
            <person name="Kusch H."/>
            <person name="LaButti K."/>
            <person name="Lagendijk E.L."/>
            <person name="Lapidus A."/>
            <person name="Levasseur A."/>
            <person name="Lindquist E."/>
            <person name="Lipzen A."/>
            <person name="Logrieco A.F."/>
            <person name="MacCabe A."/>
            <person name="Maekelae M.R."/>
            <person name="Malavazi I."/>
            <person name="Melin P."/>
            <person name="Meyer V."/>
            <person name="Mielnichuk N."/>
            <person name="Miskei M."/>
            <person name="Molnar A.P."/>
            <person name="Mule G."/>
            <person name="Ngan C.Y."/>
            <person name="Orejas M."/>
            <person name="Orosz E."/>
            <person name="Ouedraogo J.P."/>
            <person name="Overkamp K.M."/>
            <person name="Park H.-S."/>
            <person name="Perrone G."/>
            <person name="Piumi F."/>
            <person name="Punt P.J."/>
            <person name="Ram A.F."/>
            <person name="Ramon A."/>
            <person name="Rauscher S."/>
            <person name="Record E."/>
            <person name="Riano-Pachon D.M."/>
            <person name="Robert V."/>
            <person name="Roehrig J."/>
            <person name="Ruller R."/>
            <person name="Salamov A."/>
            <person name="Salih N.S."/>
            <person name="Samson R.A."/>
            <person name="Sandor E."/>
            <person name="Sanguinetti M."/>
            <person name="Schuetze T."/>
            <person name="Sepcic K."/>
            <person name="Shelest E."/>
            <person name="Sherlock G."/>
            <person name="Sophianopoulou V."/>
            <person name="Squina F.M."/>
            <person name="Sun H."/>
            <person name="Susca A."/>
            <person name="Todd R.B."/>
            <person name="Tsang A."/>
            <person name="Unkles S.E."/>
            <person name="van de Wiele N."/>
            <person name="van Rossen-Uffink D."/>
            <person name="Oliveira J.V."/>
            <person name="Vesth T.C."/>
            <person name="Visser J."/>
            <person name="Yu J.-H."/>
            <person name="Zhou M."/>
            <person name="Andersen M.R."/>
            <person name="Archer D.B."/>
            <person name="Baker S.E."/>
            <person name="Benoit I."/>
            <person name="Brakhage A.A."/>
            <person name="Braus G.H."/>
            <person name="Fischer R."/>
            <person name="Frisvad J.C."/>
            <person name="Goldman G.H."/>
            <person name="Houbraken J."/>
            <person name="Oakley B."/>
            <person name="Pocsi I."/>
            <person name="Scazzocchio C."/>
            <person name="Seiboth B."/>
            <person name="vanKuyk P.A."/>
            <person name="Wortman J."/>
            <person name="Dyer P.S."/>
            <person name="Grigoriev I.V."/>
        </authorList>
    </citation>
    <scope>NUCLEOTIDE SEQUENCE [LARGE SCALE GENOMIC DNA]</scope>
    <source>
        <strain evidence="15">CBS 593.65</strain>
    </source>
</reference>
<keyword evidence="5" id="KW-0378">Hydrolase</keyword>
<evidence type="ECO:0000256" key="7">
    <source>
        <dbReference type="ARBA" id="ARBA00023136"/>
    </source>
</evidence>
<dbReference type="VEuPathDB" id="FungiDB:ASPSYDRAFT_60856"/>
<keyword evidence="4" id="KW-0547">Nucleotide-binding</keyword>
<dbReference type="InterPro" id="IPR019453">
    <property type="entry name" value="VPS39/TGFA1_Znf"/>
</dbReference>
<dbReference type="PROSITE" id="PS00175">
    <property type="entry name" value="PG_MUTASE"/>
    <property type="match status" value="1"/>
</dbReference>
<feature type="compositionally biased region" description="Basic and acidic residues" evidence="12">
    <location>
        <begin position="932"/>
        <end position="942"/>
    </location>
</feature>
<evidence type="ECO:0000313" key="14">
    <source>
        <dbReference type="EMBL" id="OJJ55109.1"/>
    </source>
</evidence>
<dbReference type="OrthoDB" id="5325112at2759"/>
<dbReference type="Pfam" id="PF00300">
    <property type="entry name" value="His_Phos_1"/>
    <property type="match status" value="1"/>
</dbReference>
<feature type="active site" description="Proton donor/acceptor" evidence="9">
    <location>
        <position position="313"/>
    </location>
</feature>
<feature type="binding site" evidence="10">
    <location>
        <begin position="236"/>
        <end position="243"/>
    </location>
    <ligand>
        <name>substrate</name>
    </ligand>
</feature>
<dbReference type="InterPro" id="IPR001345">
    <property type="entry name" value="PG/BPGM_mutase_AS"/>
</dbReference>
<evidence type="ECO:0000256" key="12">
    <source>
        <dbReference type="SAM" id="MobiDB-lite"/>
    </source>
</evidence>
<dbReference type="InterPro" id="IPR000547">
    <property type="entry name" value="Clathrin_H-chain/VPS_repeat"/>
</dbReference>
<dbReference type="GO" id="GO:0003873">
    <property type="term" value="F:6-phosphofructo-2-kinase activity"/>
    <property type="evidence" value="ECO:0007669"/>
    <property type="project" value="InterPro"/>
</dbReference>
<dbReference type="Pfam" id="PF10367">
    <property type="entry name" value="zf-Vps39_C"/>
    <property type="match status" value="1"/>
</dbReference>
<dbReference type="Pfam" id="PF00780">
    <property type="entry name" value="CNH"/>
    <property type="match status" value="1"/>
</dbReference>
<dbReference type="GO" id="GO:0006914">
    <property type="term" value="P:autophagy"/>
    <property type="evidence" value="ECO:0007669"/>
    <property type="project" value="TreeGrafter"/>
</dbReference>
<dbReference type="InterPro" id="IPR013078">
    <property type="entry name" value="His_Pase_superF_clade-1"/>
</dbReference>
<evidence type="ECO:0000313" key="15">
    <source>
        <dbReference type="Proteomes" id="UP000184356"/>
    </source>
</evidence>
<dbReference type="STRING" id="1036612.A0A1L9T6N1"/>
<evidence type="ECO:0000259" key="13">
    <source>
        <dbReference type="PROSITE" id="PS50219"/>
    </source>
</evidence>
<dbReference type="Pfam" id="PF10366">
    <property type="entry name" value="Vps39_1"/>
    <property type="match status" value="1"/>
</dbReference>
<dbReference type="InterPro" id="IPR003094">
    <property type="entry name" value="6Pfruct_kin"/>
</dbReference>
<dbReference type="FunFam" id="3.40.50.1240:FF:000005">
    <property type="entry name" value="GpmB, Fructose-2,6-bisphosphatase"/>
    <property type="match status" value="1"/>
</dbReference>
<feature type="repeat" description="CHCR" evidence="11">
    <location>
        <begin position="1185"/>
        <end position="1352"/>
    </location>
</feature>
<dbReference type="GO" id="GO:0006000">
    <property type="term" value="P:fructose metabolic process"/>
    <property type="evidence" value="ECO:0007669"/>
    <property type="project" value="InterPro"/>
</dbReference>
<dbReference type="GO" id="GO:0000329">
    <property type="term" value="C:fungal-type vacuole membrane"/>
    <property type="evidence" value="ECO:0007669"/>
    <property type="project" value="TreeGrafter"/>
</dbReference>
<evidence type="ECO:0000256" key="1">
    <source>
        <dbReference type="ARBA" id="ARBA00004184"/>
    </source>
</evidence>
<dbReference type="CDD" id="cd07067">
    <property type="entry name" value="HP_PGM_like"/>
    <property type="match status" value="1"/>
</dbReference>
<dbReference type="SUPFAM" id="SSF52540">
    <property type="entry name" value="P-loop containing nucleoside triphosphate hydrolases"/>
    <property type="match status" value="1"/>
</dbReference>
<organism evidence="14 15">
    <name type="scientific">Aspergillus sydowii CBS 593.65</name>
    <dbReference type="NCBI Taxonomy" id="1036612"/>
    <lineage>
        <taxon>Eukaryota</taxon>
        <taxon>Fungi</taxon>
        <taxon>Dikarya</taxon>
        <taxon>Ascomycota</taxon>
        <taxon>Pezizomycotina</taxon>
        <taxon>Eurotiomycetes</taxon>
        <taxon>Eurotiomycetidae</taxon>
        <taxon>Eurotiales</taxon>
        <taxon>Aspergillaceae</taxon>
        <taxon>Aspergillus</taxon>
        <taxon>Aspergillus subgen. Nidulantes</taxon>
    </lineage>
</organism>
<dbReference type="Gene3D" id="3.40.50.1240">
    <property type="entry name" value="Phosphoglycerate mutase-like"/>
    <property type="match status" value="1"/>
</dbReference>
<feature type="region of interest" description="Disordered" evidence="12">
    <location>
        <begin position="932"/>
        <end position="988"/>
    </location>
</feature>
<dbReference type="RefSeq" id="XP_040698915.1">
    <property type="nucleotide sequence ID" value="XM_040849911.1"/>
</dbReference>
<dbReference type="InterPro" id="IPR027417">
    <property type="entry name" value="P-loop_NTPase"/>
</dbReference>
<dbReference type="GO" id="GO:0005524">
    <property type="term" value="F:ATP binding"/>
    <property type="evidence" value="ECO:0007669"/>
    <property type="project" value="UniProtKB-KW"/>
</dbReference>
<sequence length="1482" mass="165937">MSPTGRGSGHKTFFASSDDSKICVVMVGLPARGKSLIAGKAMRYLGWVGIPARVFNVGSYRRSSTPQPNATFFDPHNSEGEKMRRAAAEAAMSDMVNWFNSGKGVVAILDATNSTKQRRRWIYESCSAANIETLFVESICDDESLIMNNILEVKTTSPDYKGQDPEVAAVDFRNRIRNYEKVYEGIGDDENDYTYVKLINVGSTVIINQIKDYLSSRLVYYIQNLHIKPRSIWLSRHGESEYNLTGKIGGDSNISERGEAYARALPGLLKKSGVPDNTKIVIWTSTLKRTIQTARPLAKETGFEKLEWKALDELDSGVCDGLTYEDIAQKYPEDFAARDEDKYNYRYRGGESYRDVVIRLEPIIMELERSENVIIVTHQAVLRCIYSYFLNVPQEQSPWMEVPLHTLIKLTPRAYGTEEQRFKADIPAVSTWRAKGTSAKHQDYPTEPAFTARPLVELKPRDKSRIESVLAYGDRVLVGLNNGSLRIYRVNEVERDAHPPTENSDHGHDATDPGGQPTQNGENEAHDVIQKTKVKQTDLLRELEKFSRYKIEQLALIKEAKLLVSLSGGYVSIHDLQSYELQEQLTRTKGAATFAVTSNIVNDPETGVPSIVSRLAVAVKRKILLWSWLDMELDNDTAELTLVSGIKTLTWISGTRLVAGLGSNFVLVDIETKTVTDLAGPGSIGGLGGQETGRLAGVGVASMSYMGLGGGAPKPLVTRLSEGQVLLAKDINTQFTDIDGNSLGRRQIPWSNAPTDIGYSYPFLLALHDPSKGILEVRNPETLSLLQSISLPSANTMHIAQPTISLAHAGKGFLVASDRIIWRMEALGYDSQIDSLVEKGYLDEAISLAGMLEDALLKDKEGRIREIKLEKAQGLFGLRKYLESMELFTEVSAPPETVIQLYPRIIAGNLTSINEEQDELEGSTTESQIKLPDGHAHAEGSHSEAPPAKTLNHTPSMMSFLRNRDEGSGSESGSIRGKPAEEARDEKPLTGKDLKLAVRELQAYLADVRRRFQRFLAPDGSLKIDPQTTTADDEFTDSVMKLLDVTKDDLDYDFGEQLREKAKLVDTTLFRVYMYATPSLAGSLFRIANFCDPEVVMEKLEETGRHNDLIDFLYGKKMHRQALELLRKFGQSDAEEETAPQLHGPKRMVAYLQHLPPEHIDLILGFAKWPVQEDPELGMEIFLADTENAETLPRQKVLDFLQEIDVKLAVRYIEHVIGELNDLTPDIHQRLVVLYLDRLQKHQDSQNEFANEEDYLEWREKFITMLRTSDQYSPSKILDRLDRDDPEFFEARAILFSKMGQHRQALEIYVFKLEDYDKAEEYCNQLHKTEDTPAPSGAAGEYSVLAPSDDEPSIYLTLLSLYLTPPHGYKPQYGPALDILAKHGSRLPANSALELIPESLPVHELEFYFKGRMRAANTILNESRITANLLKVQTIKTRAQLLVGEGTDGRSSRSRNVTVTEERLCSVCHKRIGGSVINVFPE</sequence>
<comment type="similarity">
    <text evidence="2">In the C-terminal section; belongs to the phosphoglycerate mutase family.</text>
</comment>
<keyword evidence="15" id="KW-1185">Reference proteome</keyword>
<protein>
    <recommendedName>
        <fullName evidence="3">fructose-2,6-bisphosphate 2-phosphatase</fullName>
        <ecNumber evidence="3">3.1.3.46</ecNumber>
    </recommendedName>
</protein>
<dbReference type="InterPro" id="IPR013079">
    <property type="entry name" value="6Phosfructo_kin"/>
</dbReference>